<keyword evidence="2" id="KW-1185">Reference proteome</keyword>
<name>A0A2I0J0S3_PUNGR</name>
<accession>A0A2I0J0S3</accession>
<comment type="caution">
    <text evidence="1">The sequence shown here is derived from an EMBL/GenBank/DDBJ whole genome shotgun (WGS) entry which is preliminary data.</text>
</comment>
<dbReference type="AlphaFoldDB" id="A0A2I0J0S3"/>
<evidence type="ECO:0000313" key="2">
    <source>
        <dbReference type="Proteomes" id="UP000233551"/>
    </source>
</evidence>
<sequence length="135" mass="14532">MRGETVEVFASTGFNNLVAGRAKTESPPVLVLFDLDGAVDPLPMCFEPGTRNVVMAQQDLPHHAVSAGRTDLSVVLDDGDGVERVEGEVLIVPNTDVGDSRLLINSIVLLTFDRDESLFHDELKLLMQGGGNCAR</sequence>
<evidence type="ECO:0000313" key="1">
    <source>
        <dbReference type="EMBL" id="PKI49824.1"/>
    </source>
</evidence>
<proteinExistence type="predicted"/>
<dbReference type="Proteomes" id="UP000233551">
    <property type="component" value="Unassembled WGS sequence"/>
</dbReference>
<gene>
    <name evidence="1" type="ORF">CRG98_029801</name>
</gene>
<reference evidence="1 2" key="1">
    <citation type="submission" date="2017-11" db="EMBL/GenBank/DDBJ databases">
        <title>De-novo sequencing of pomegranate (Punica granatum L.) genome.</title>
        <authorList>
            <person name="Akparov Z."/>
            <person name="Amiraslanov A."/>
            <person name="Hajiyeva S."/>
            <person name="Abbasov M."/>
            <person name="Kaur K."/>
            <person name="Hamwieh A."/>
            <person name="Solovyev V."/>
            <person name="Salamov A."/>
            <person name="Braich B."/>
            <person name="Kosarev P."/>
            <person name="Mahmoud A."/>
            <person name="Hajiyev E."/>
            <person name="Babayeva S."/>
            <person name="Izzatullayeva V."/>
            <person name="Mammadov A."/>
            <person name="Mammadov A."/>
            <person name="Sharifova S."/>
            <person name="Ojaghi J."/>
            <person name="Eynullazada K."/>
            <person name="Bayramov B."/>
            <person name="Abdulazimova A."/>
            <person name="Shahmuradov I."/>
        </authorList>
    </citation>
    <scope>NUCLEOTIDE SEQUENCE [LARGE SCALE GENOMIC DNA]</scope>
    <source>
        <strain evidence="2">cv. AG2017</strain>
        <tissue evidence="1">Leaf</tissue>
    </source>
</reference>
<dbReference type="EMBL" id="PGOL01002196">
    <property type="protein sequence ID" value="PKI49824.1"/>
    <property type="molecule type" value="Genomic_DNA"/>
</dbReference>
<protein>
    <submittedName>
        <fullName evidence="1">Uncharacterized protein</fullName>
    </submittedName>
</protein>
<organism evidence="1 2">
    <name type="scientific">Punica granatum</name>
    <name type="common">Pomegranate</name>
    <dbReference type="NCBI Taxonomy" id="22663"/>
    <lineage>
        <taxon>Eukaryota</taxon>
        <taxon>Viridiplantae</taxon>
        <taxon>Streptophyta</taxon>
        <taxon>Embryophyta</taxon>
        <taxon>Tracheophyta</taxon>
        <taxon>Spermatophyta</taxon>
        <taxon>Magnoliopsida</taxon>
        <taxon>eudicotyledons</taxon>
        <taxon>Gunneridae</taxon>
        <taxon>Pentapetalae</taxon>
        <taxon>rosids</taxon>
        <taxon>malvids</taxon>
        <taxon>Myrtales</taxon>
        <taxon>Lythraceae</taxon>
        <taxon>Punica</taxon>
    </lineage>
</organism>